<dbReference type="EMBL" id="FZOG01000002">
    <property type="protein sequence ID" value="SNS18185.1"/>
    <property type="molecule type" value="Genomic_DNA"/>
</dbReference>
<keyword evidence="2" id="KW-1185">Reference proteome</keyword>
<gene>
    <name evidence="1" type="ORF">SAMN05216255_1647</name>
</gene>
<dbReference type="Pfam" id="PF09904">
    <property type="entry name" value="HTH_43"/>
    <property type="match status" value="1"/>
</dbReference>
<dbReference type="RefSeq" id="WP_089359410.1">
    <property type="nucleotide sequence ID" value="NZ_FZOG01000002.1"/>
</dbReference>
<dbReference type="InterPro" id="IPR017162">
    <property type="entry name" value="UCP037266"/>
</dbReference>
<dbReference type="AlphaFoldDB" id="A0A239CD98"/>
<dbReference type="InterPro" id="IPR036388">
    <property type="entry name" value="WH-like_DNA-bd_sf"/>
</dbReference>
<reference evidence="2" key="1">
    <citation type="submission" date="2017-06" db="EMBL/GenBank/DDBJ databases">
        <authorList>
            <person name="Varghese N."/>
            <person name="Submissions S."/>
        </authorList>
    </citation>
    <scope>NUCLEOTIDE SEQUENCE [LARGE SCALE GENOMIC DNA]</scope>
    <source>
        <strain evidence="2">CIP 108523</strain>
    </source>
</reference>
<accession>A0A239CD98</accession>
<proteinExistence type="predicted"/>
<dbReference type="Proteomes" id="UP000242915">
    <property type="component" value="Unassembled WGS sequence"/>
</dbReference>
<evidence type="ECO:0000313" key="1">
    <source>
        <dbReference type="EMBL" id="SNS18185.1"/>
    </source>
</evidence>
<evidence type="ECO:0000313" key="2">
    <source>
        <dbReference type="Proteomes" id="UP000242915"/>
    </source>
</evidence>
<dbReference type="PIRSF" id="PIRSF037266">
    <property type="entry name" value="UCP037266"/>
    <property type="match status" value="1"/>
</dbReference>
<dbReference type="Gene3D" id="1.10.10.10">
    <property type="entry name" value="Winged helix-like DNA-binding domain superfamily/Winged helix DNA-binding domain"/>
    <property type="match status" value="1"/>
</dbReference>
<name>A0A239CD98_9PSED</name>
<organism evidence="1 2">
    <name type="scientific">Pseudomonas segetis</name>
    <dbReference type="NCBI Taxonomy" id="298908"/>
    <lineage>
        <taxon>Bacteria</taxon>
        <taxon>Pseudomonadati</taxon>
        <taxon>Pseudomonadota</taxon>
        <taxon>Gammaproteobacteria</taxon>
        <taxon>Pseudomonadales</taxon>
        <taxon>Pseudomonadaceae</taxon>
        <taxon>Pseudomonas</taxon>
    </lineage>
</organism>
<sequence length="100" mass="11180">MPQAISKTKSSFYRRLYVAWLIDTGSATSIPALMDATGMPRRTAQDTVNALAELDILCEFEQQPGTRNNAGHYLIRDWGAIDKHWIGANLKAIKQALDYP</sequence>
<evidence type="ECO:0008006" key="3">
    <source>
        <dbReference type="Google" id="ProtNLM"/>
    </source>
</evidence>
<protein>
    <recommendedName>
        <fullName evidence="3">Helix-turn-helix domain-containing protein</fullName>
    </recommendedName>
</protein>